<dbReference type="Gene3D" id="3.90.1570.50">
    <property type="match status" value="2"/>
</dbReference>
<dbReference type="InterPro" id="IPR022625">
    <property type="entry name" value="TypeI_RM_Rsu_C"/>
</dbReference>
<dbReference type="GO" id="GO:0009307">
    <property type="term" value="P:DNA restriction-modification system"/>
    <property type="evidence" value="ECO:0007669"/>
    <property type="project" value="UniProtKB-KW"/>
</dbReference>
<keyword evidence="5 11" id="KW-0547">Nucleotide-binding</keyword>
<dbReference type="Pfam" id="PF12008">
    <property type="entry name" value="EcoR124_C"/>
    <property type="match status" value="1"/>
</dbReference>
<comment type="catalytic activity">
    <reaction evidence="1 11">
        <text>Endonucleolytic cleavage of DNA to give random double-stranded fragments with terminal 5'-phosphates, ATP is simultaneously hydrolyzed.</text>
        <dbReference type="EC" id="3.1.21.3"/>
    </reaction>
</comment>
<dbReference type="AlphaFoldDB" id="A0A449B7M2"/>
<keyword evidence="7 13" id="KW-0255">Endonuclease</keyword>
<dbReference type="PANTHER" id="PTHR30195:SF16">
    <property type="entry name" value="TYPE I RESTRICTION ENZYME ENDONUCLEASE SUBUNIT"/>
    <property type="match status" value="1"/>
</dbReference>
<dbReference type="SMART" id="SM00487">
    <property type="entry name" value="DEXDc"/>
    <property type="match status" value="1"/>
</dbReference>
<dbReference type="InterPro" id="IPR055180">
    <property type="entry name" value="HsdR_RecA-like_helicase_dom_2"/>
</dbReference>
<sequence length="1041" mass="121650">MKPMLNSDNSNWVVIEDFKSLIRPDRKYQSEAELEDTFIQDLQEIGYEYAPIKNEPELVANLRVQIENLNNFKFNDDEWKTFYTKVIANDSDDIFKKTENIQKIKIFNTPLYGREQKSKNIKLIDEDNIFNNKLQVINQYNTNSNIKNRYDVTILVNGLPLVQVELKRRGVSIKEAFNQIERYQDQSYSEGAGLFKYIQLFVISNGTHTKYYSNTTRFLAIKERKNQTLKEGKIKTSNSFEFAITWADQKNNQIHDLVDFTKYFLRPRTILSVLTKYCVLTSENKLLVMRPYQITAAERIAQQVNVALNHKNLIGTTQAGGYIWHSTGSGKTLTSFKISQILAKNPEIRKVLFVVDRKDLDYQTIVEFEKYEKGSVSSTSTTKVLEQKLNSTSSDTSNKIIVTTIQKLNNLIRQNKKLNYLSKNDGKATVIIFDECHRSQFGDSQRRIKQAFKDYILFGFTGTPIFGENSSLAKGYATTKDIFGEMLHSYTIADAIKDGNVLKFNVQYNAVVKDINEKYIPKTQSQREKLRRDYHHPKRIEEIVAYTLDNYDKKTLRNFNNTKRSGFNSIFAADSIEAAGLYYLEFKKQIKERNLDLKIATIYTKEPSSYASSPYESFDFDPELSTEEMTKNESDILREAINDHNQLFGTNYSMDKDGFDSYYKGVSAKVKERKIDILIVCSMFLTGFDAVTLNTLWVDKDLSYHNLIQAYSRTNRIYNSYKHHGNIVTFRNLEKETNEALRIFNNAEASQICLLRKFDTYFKEAYISPNGRPILGFKPAIEKLREQFPLEKLNSAPLNTQETKDFVDLFGDILLTERIVKTFDEFYTRENYIFQDRERQDYQSWYLQIRDEHTKKSKTDLKEVPDDLTFHVELIKTTEYDWELIVKIAFEDVKKHVENENNSKFAGKETIQDIKDKLKITLKAQDKWRNNIDIVDEFIDLIYTRLKDKKVSSDDDINLEWNKFVRDKIAKNIDEIITTLNLRDDEKTRKYIYACLEKGDVKDYGTEFIGMINSDLWNIKPKSKKLSEVLNNLVKKFKGIY</sequence>
<dbReference type="CDD" id="cd18800">
    <property type="entry name" value="SF2_C_EcoR124I-like"/>
    <property type="match status" value="1"/>
</dbReference>
<comment type="subunit">
    <text evidence="3 11">The type I restriction/modification system is composed of three polypeptides R, M and S.</text>
</comment>
<evidence type="ECO:0000313" key="14">
    <source>
        <dbReference type="Proteomes" id="UP000289497"/>
    </source>
</evidence>
<protein>
    <recommendedName>
        <fullName evidence="11">Type I restriction enzyme endonuclease subunit</fullName>
        <shortName evidence="11">R protein</shortName>
        <ecNumber evidence="11">3.1.21.3</ecNumber>
    </recommendedName>
</protein>
<evidence type="ECO:0000256" key="9">
    <source>
        <dbReference type="ARBA" id="ARBA00022840"/>
    </source>
</evidence>
<evidence type="ECO:0000259" key="12">
    <source>
        <dbReference type="PROSITE" id="PS51192"/>
    </source>
</evidence>
<evidence type="ECO:0000256" key="4">
    <source>
        <dbReference type="ARBA" id="ARBA00022722"/>
    </source>
</evidence>
<dbReference type="RefSeq" id="WP_051617000.1">
    <property type="nucleotide sequence ID" value="NZ_LR215039.1"/>
</dbReference>
<dbReference type="InterPro" id="IPR027417">
    <property type="entry name" value="P-loop_NTPase"/>
</dbReference>
<dbReference type="GO" id="GO:0009035">
    <property type="term" value="F:type I site-specific deoxyribonuclease activity"/>
    <property type="evidence" value="ECO:0007669"/>
    <property type="project" value="UniProtKB-EC"/>
</dbReference>
<dbReference type="Pfam" id="PF04313">
    <property type="entry name" value="HSDR_N"/>
    <property type="match status" value="1"/>
</dbReference>
<dbReference type="REBASE" id="298649">
    <property type="entry name" value="Mco10179ORF781P"/>
</dbReference>
<dbReference type="Pfam" id="PF18766">
    <property type="entry name" value="SWI2_SNF2"/>
    <property type="match status" value="1"/>
</dbReference>
<evidence type="ECO:0000256" key="7">
    <source>
        <dbReference type="ARBA" id="ARBA00022759"/>
    </source>
</evidence>
<keyword evidence="6 11" id="KW-0680">Restriction system</keyword>
<dbReference type="GO" id="GO:0005524">
    <property type="term" value="F:ATP binding"/>
    <property type="evidence" value="ECO:0007669"/>
    <property type="project" value="UniProtKB-KW"/>
</dbReference>
<dbReference type="PROSITE" id="PS51192">
    <property type="entry name" value="HELICASE_ATP_BIND_1"/>
    <property type="match status" value="1"/>
</dbReference>
<keyword evidence="9 11" id="KW-0067">ATP-binding</keyword>
<dbReference type="Pfam" id="PF22679">
    <property type="entry name" value="T1R_D3-like"/>
    <property type="match status" value="1"/>
</dbReference>
<comment type="function">
    <text evidence="11">Subunit R is required for both nuclease and ATPase activities, but not for modification.</text>
</comment>
<proteinExistence type="inferred from homology"/>
<dbReference type="GO" id="GO:0003677">
    <property type="term" value="F:DNA binding"/>
    <property type="evidence" value="ECO:0007669"/>
    <property type="project" value="UniProtKB-KW"/>
</dbReference>
<evidence type="ECO:0000256" key="1">
    <source>
        <dbReference type="ARBA" id="ARBA00000851"/>
    </source>
</evidence>
<feature type="domain" description="Helicase ATP-binding" evidence="12">
    <location>
        <begin position="312"/>
        <end position="482"/>
    </location>
</feature>
<dbReference type="InterPro" id="IPR007409">
    <property type="entry name" value="Restrct_endonuc_type1_HsdR_N"/>
</dbReference>
<evidence type="ECO:0000256" key="6">
    <source>
        <dbReference type="ARBA" id="ARBA00022747"/>
    </source>
</evidence>
<organism evidence="13 14">
    <name type="scientific">Mycoplasmopsis columboralis</name>
    <dbReference type="NCBI Taxonomy" id="171282"/>
    <lineage>
        <taxon>Bacteria</taxon>
        <taxon>Bacillati</taxon>
        <taxon>Mycoplasmatota</taxon>
        <taxon>Mycoplasmoidales</taxon>
        <taxon>Metamycoplasmataceae</taxon>
        <taxon>Mycoplasmopsis</taxon>
    </lineage>
</organism>
<dbReference type="Gene3D" id="1.20.58.2040">
    <property type="match status" value="1"/>
</dbReference>
<dbReference type="Gene3D" id="3.40.50.300">
    <property type="entry name" value="P-loop containing nucleotide triphosphate hydrolases"/>
    <property type="match status" value="2"/>
</dbReference>
<evidence type="ECO:0000256" key="11">
    <source>
        <dbReference type="RuleBase" id="RU364115"/>
    </source>
</evidence>
<dbReference type="PANTHER" id="PTHR30195">
    <property type="entry name" value="TYPE I SITE-SPECIFIC DEOXYRIBONUCLEASE PROTEIN SUBUNIT M AND R"/>
    <property type="match status" value="1"/>
</dbReference>
<dbReference type="InterPro" id="IPR051268">
    <property type="entry name" value="Type-I_R_enzyme_R_subunit"/>
</dbReference>
<keyword evidence="10 11" id="KW-0238">DNA-binding</keyword>
<evidence type="ECO:0000313" key="13">
    <source>
        <dbReference type="EMBL" id="VEU76580.1"/>
    </source>
</evidence>
<dbReference type="EMBL" id="LR215039">
    <property type="protein sequence ID" value="VEU76580.1"/>
    <property type="molecule type" value="Genomic_DNA"/>
</dbReference>
<keyword evidence="4" id="KW-0540">Nuclease</keyword>
<keyword evidence="14" id="KW-1185">Reference proteome</keyword>
<dbReference type="InterPro" id="IPR040980">
    <property type="entry name" value="SWI2_SNF2"/>
</dbReference>
<dbReference type="InterPro" id="IPR004473">
    <property type="entry name" value="Restrct_endonuc_typeI_HsdR"/>
</dbReference>
<dbReference type="CDD" id="cd22332">
    <property type="entry name" value="HsdR_N"/>
    <property type="match status" value="1"/>
</dbReference>
<dbReference type="OrthoDB" id="9758243at2"/>
<evidence type="ECO:0000256" key="3">
    <source>
        <dbReference type="ARBA" id="ARBA00011296"/>
    </source>
</evidence>
<keyword evidence="8 11" id="KW-0378">Hydrolase</keyword>
<evidence type="ECO:0000256" key="2">
    <source>
        <dbReference type="ARBA" id="ARBA00008598"/>
    </source>
</evidence>
<name>A0A449B7M2_9BACT</name>
<dbReference type="InterPro" id="IPR014001">
    <property type="entry name" value="Helicase_ATP-bd"/>
</dbReference>
<reference evidence="13 14" key="1">
    <citation type="submission" date="2019-01" db="EMBL/GenBank/DDBJ databases">
        <authorList>
            <consortium name="Pathogen Informatics"/>
        </authorList>
    </citation>
    <scope>NUCLEOTIDE SEQUENCE [LARGE SCALE GENOMIC DNA]</scope>
    <source>
        <strain evidence="13 14">NCTC10179</strain>
    </source>
</reference>
<gene>
    <name evidence="13" type="primary">hsdR</name>
    <name evidence="13" type="ORF">NCTC10179_00780</name>
</gene>
<evidence type="ECO:0000256" key="5">
    <source>
        <dbReference type="ARBA" id="ARBA00022741"/>
    </source>
</evidence>
<dbReference type="Proteomes" id="UP000289497">
    <property type="component" value="Chromosome"/>
</dbReference>
<evidence type="ECO:0000256" key="10">
    <source>
        <dbReference type="ARBA" id="ARBA00023125"/>
    </source>
</evidence>
<accession>A0A449B7M2</accession>
<dbReference type="KEGG" id="mcou:NCTC10179_00780"/>
<comment type="similarity">
    <text evidence="2 11">Belongs to the HsdR family.</text>
</comment>
<dbReference type="NCBIfam" id="TIGR00348">
    <property type="entry name" value="hsdR"/>
    <property type="match status" value="1"/>
</dbReference>
<dbReference type="EC" id="3.1.21.3" evidence="11"/>
<evidence type="ECO:0000256" key="8">
    <source>
        <dbReference type="ARBA" id="ARBA00022801"/>
    </source>
</evidence>
<dbReference type="SUPFAM" id="SSF52540">
    <property type="entry name" value="P-loop containing nucleoside triphosphate hydrolases"/>
    <property type="match status" value="2"/>
</dbReference>